<evidence type="ECO:0008006" key="6">
    <source>
        <dbReference type="Google" id="ProtNLM"/>
    </source>
</evidence>
<evidence type="ECO:0000313" key="5">
    <source>
        <dbReference type="EnsemblPlants" id="EMT08490"/>
    </source>
</evidence>
<evidence type="ECO:0000256" key="2">
    <source>
        <dbReference type="ARBA" id="ARBA00023015"/>
    </source>
</evidence>
<dbReference type="AlphaFoldDB" id="M8B4F2"/>
<accession>M8B4F2</accession>
<proteinExistence type="inferred from homology"/>
<feature type="compositionally biased region" description="Basic residues" evidence="4">
    <location>
        <begin position="256"/>
        <end position="265"/>
    </location>
</feature>
<protein>
    <recommendedName>
        <fullName evidence="6">Transcription factor MYC/MYB N-terminal domain-containing protein</fullName>
    </recommendedName>
</protein>
<dbReference type="SUPFAM" id="SSF47459">
    <property type="entry name" value="HLH, helix-loop-helix DNA-binding domain"/>
    <property type="match status" value="1"/>
</dbReference>
<dbReference type="InterPro" id="IPR036638">
    <property type="entry name" value="HLH_DNA-bd_sf"/>
</dbReference>
<feature type="compositionally biased region" description="Gly residues" evidence="4">
    <location>
        <begin position="294"/>
        <end position="309"/>
    </location>
</feature>
<keyword evidence="3" id="KW-0804">Transcription</keyword>
<feature type="compositionally biased region" description="Gly residues" evidence="4">
    <location>
        <begin position="213"/>
        <end position="242"/>
    </location>
</feature>
<keyword evidence="2" id="KW-0805">Transcription regulation</keyword>
<feature type="region of interest" description="Disordered" evidence="4">
    <location>
        <begin position="426"/>
        <end position="446"/>
    </location>
</feature>
<evidence type="ECO:0000256" key="1">
    <source>
        <dbReference type="ARBA" id="ARBA00005510"/>
    </source>
</evidence>
<comment type="similarity">
    <text evidence="1">Belongs to the bHLH protein family.</text>
</comment>
<feature type="region of interest" description="Disordered" evidence="4">
    <location>
        <begin position="162"/>
        <end position="370"/>
    </location>
</feature>
<evidence type="ECO:0000256" key="3">
    <source>
        <dbReference type="ARBA" id="ARBA00023163"/>
    </source>
</evidence>
<dbReference type="EnsemblPlants" id="EMT08490">
    <property type="protein sequence ID" value="EMT08490"/>
    <property type="gene ID" value="F775_13572"/>
</dbReference>
<dbReference type="GO" id="GO:0046983">
    <property type="term" value="F:protein dimerization activity"/>
    <property type="evidence" value="ECO:0007669"/>
    <property type="project" value="InterPro"/>
</dbReference>
<evidence type="ECO:0000256" key="4">
    <source>
        <dbReference type="SAM" id="MobiDB-lite"/>
    </source>
</evidence>
<feature type="compositionally biased region" description="Gly residues" evidence="4">
    <location>
        <begin position="339"/>
        <end position="348"/>
    </location>
</feature>
<reference evidence="5" key="1">
    <citation type="submission" date="2015-06" db="UniProtKB">
        <authorList>
            <consortium name="EnsemblPlants"/>
        </authorList>
    </citation>
    <scope>IDENTIFICATION</scope>
</reference>
<sequence length="473" mass="48634">MGGGDYHQQSLIGGAAVHGHGGGGGGTVEAALRPLVGGSHGWDYCMYWQLSPDQRFLEMAGFCCSAEFEAQVATLADVPCSIPLDSSIGRYCRTSPSSGGAPGPDLLTGYEAAPSGGEKTRLLVPVAGGIVELFASRYMDRASILGDAIDYIVGLQKQVKDLQDEREAPTPPGVTGGHSKAPDVLLDDHPPPGLDNDEDSPPQQPGPAQAAPEGGGGRGGREGGGGPGHGAAGGGPAGGGEGVLPAGAVLPQVRALRPHHGRDRRPRPPDHQRQRHLLQQARPQRLPRRHEGQRGGGAGGQGEGLAAGGDEGDVRRGRRVVAPGPSAAADKREARWHGRAGGAGGGRGPLPTAPPVSPEGRKNQPQRRGLAGEVTPVSILGFRMGAVMAGGGGVVAWGFTGEKAQRGGPRGMAGAAEDQRWGVVPRRERRRGYAGPQPAAGGGGRRFGQRWLAVQGEMEVEEAAWAFDFASND</sequence>
<name>M8B4F2_AEGTA</name>
<organism evidence="5">
    <name type="scientific">Aegilops tauschii</name>
    <name type="common">Tausch's goatgrass</name>
    <name type="synonym">Aegilops squarrosa</name>
    <dbReference type="NCBI Taxonomy" id="37682"/>
    <lineage>
        <taxon>Eukaryota</taxon>
        <taxon>Viridiplantae</taxon>
        <taxon>Streptophyta</taxon>
        <taxon>Embryophyta</taxon>
        <taxon>Tracheophyta</taxon>
        <taxon>Spermatophyta</taxon>
        <taxon>Magnoliopsida</taxon>
        <taxon>Liliopsida</taxon>
        <taxon>Poales</taxon>
        <taxon>Poaceae</taxon>
        <taxon>BOP clade</taxon>
        <taxon>Pooideae</taxon>
        <taxon>Triticodae</taxon>
        <taxon>Triticeae</taxon>
        <taxon>Triticinae</taxon>
        <taxon>Aegilops</taxon>
    </lineage>
</organism>